<dbReference type="AlphaFoldDB" id="A0A024V9X3"/>
<dbReference type="SUPFAM" id="SSF52821">
    <property type="entry name" value="Rhodanese/Cell cycle control phosphatase"/>
    <property type="match status" value="1"/>
</dbReference>
<gene>
    <name evidence="1" type="ORF">PFFVO_01822</name>
</gene>
<proteinExistence type="predicted"/>
<dbReference type="InterPro" id="IPR036873">
    <property type="entry name" value="Rhodanese-like_dom_sf"/>
</dbReference>
<reference evidence="1 2" key="2">
    <citation type="submission" date="2013-02" db="EMBL/GenBank/DDBJ databases">
        <title>The Genome Sequence of Plasmodium falciparum Vietnam Oak-Knoll (FVO).</title>
        <authorList>
            <consortium name="The Broad Institute Genome Sequencing Platform"/>
            <consortium name="The Broad Institute Genome Sequencing Center for Infectious Disease"/>
            <person name="Neafsey D."/>
            <person name="Cheeseman I."/>
            <person name="Volkman S."/>
            <person name="Adams J."/>
            <person name="Walker B."/>
            <person name="Young S.K."/>
            <person name="Zeng Q."/>
            <person name="Gargeya S."/>
            <person name="Fitzgerald M."/>
            <person name="Haas B."/>
            <person name="Abouelleil A."/>
            <person name="Alvarado L."/>
            <person name="Arachchi H.M."/>
            <person name="Berlin A.M."/>
            <person name="Chapman S.B."/>
            <person name="Dewar J."/>
            <person name="Goldberg J."/>
            <person name="Griggs A."/>
            <person name="Gujja S."/>
            <person name="Hansen M."/>
            <person name="Howarth C."/>
            <person name="Imamovic A."/>
            <person name="Larimer J."/>
            <person name="McCowan C."/>
            <person name="Murphy C."/>
            <person name="Neiman D."/>
            <person name="Pearson M."/>
            <person name="Priest M."/>
            <person name="Roberts A."/>
            <person name="Saif S."/>
            <person name="Shea T."/>
            <person name="Sisk P."/>
            <person name="Sykes S."/>
            <person name="Wortman J."/>
            <person name="Nusbaum C."/>
            <person name="Birren B."/>
        </authorList>
    </citation>
    <scope>NUCLEOTIDE SEQUENCE [LARGE SCALE GENOMIC DNA]</scope>
    <source>
        <strain evidence="2">Vietnam Oak-Knoll (FVO)</strain>
    </source>
</reference>
<name>A0A024V9X3_PLAFA</name>
<reference evidence="1 2" key="1">
    <citation type="submission" date="2013-02" db="EMBL/GenBank/DDBJ databases">
        <title>The Genome Annotation of Plasmodium falciparum Vietnam Oak-Knoll (FVO).</title>
        <authorList>
            <consortium name="The Broad Institute Genome Sequencing Platform"/>
            <consortium name="The Broad Institute Genome Sequencing Center for Infectious Disease"/>
            <person name="Neafsey D."/>
            <person name="Hoffman S."/>
            <person name="Volkman S."/>
            <person name="Rosenthal P."/>
            <person name="Walker B."/>
            <person name="Young S.K."/>
            <person name="Zeng Q."/>
            <person name="Gargeya S."/>
            <person name="Fitzgerald M."/>
            <person name="Haas B."/>
            <person name="Abouelleil A."/>
            <person name="Allen A.W."/>
            <person name="Alvarado L."/>
            <person name="Arachchi H.M."/>
            <person name="Berlin A.M."/>
            <person name="Chapman S.B."/>
            <person name="Gainer-Dewar J."/>
            <person name="Goldberg J."/>
            <person name="Griggs A."/>
            <person name="Gujja S."/>
            <person name="Hansen M."/>
            <person name="Howarth C."/>
            <person name="Imamovic A."/>
            <person name="Ireland A."/>
            <person name="Larimer J."/>
            <person name="McCowan C."/>
            <person name="Murphy C."/>
            <person name="Pearson M."/>
            <person name="Poon T.W."/>
            <person name="Priest M."/>
            <person name="Roberts A."/>
            <person name="Saif S."/>
            <person name="Shea T."/>
            <person name="Sisk P."/>
            <person name="Sykes S."/>
            <person name="Wortman J."/>
            <person name="Nusbaum C."/>
            <person name="Birren B."/>
        </authorList>
    </citation>
    <scope>NUCLEOTIDE SEQUENCE [LARGE SCALE GENOMIC DNA]</scope>
    <source>
        <strain evidence="2">Vietnam Oak-Knoll (FVO)</strain>
    </source>
</reference>
<organism evidence="1 2">
    <name type="scientific">Plasmodium falciparum Vietnam Oak-Knoll</name>
    <name type="common">FVO</name>
    <dbReference type="NCBI Taxonomy" id="1036723"/>
    <lineage>
        <taxon>Eukaryota</taxon>
        <taxon>Sar</taxon>
        <taxon>Alveolata</taxon>
        <taxon>Apicomplexa</taxon>
        <taxon>Aconoidasida</taxon>
        <taxon>Haemosporida</taxon>
        <taxon>Plasmodiidae</taxon>
        <taxon>Plasmodium</taxon>
        <taxon>Plasmodium (Laverania)</taxon>
    </lineage>
</organism>
<dbReference type="EMBL" id="KI925068">
    <property type="protein sequence ID" value="ETW19249.1"/>
    <property type="molecule type" value="Genomic_DNA"/>
</dbReference>
<evidence type="ECO:0000313" key="1">
    <source>
        <dbReference type="EMBL" id="ETW19249.1"/>
    </source>
</evidence>
<accession>A0A024V9X3</accession>
<evidence type="ECO:0000313" key="2">
    <source>
        <dbReference type="Proteomes" id="UP000030690"/>
    </source>
</evidence>
<protein>
    <recommendedName>
        <fullName evidence="3">Rhodanese domain-containing protein</fullName>
    </recommendedName>
</protein>
<dbReference type="Proteomes" id="UP000030690">
    <property type="component" value="Unassembled WGS sequence"/>
</dbReference>
<sequence length="124" mass="14529">MVKLSNFPIFPFLDIRHILNDFCIDDYIIVDMRSLENFKKKKFKSSVHVNTFLINLKKGTYKNYIDDTSYDENLTLKTILLVFNNSILDYDAIYNFLNLKIKYITILCGGFTNALSILPSTYFT</sequence>
<evidence type="ECO:0008006" key="3">
    <source>
        <dbReference type="Google" id="ProtNLM"/>
    </source>
</evidence>